<dbReference type="PANTHER" id="PTHR31121">
    <property type="entry name" value="ALPHA-1,2 MANNOSYLTRANSFERASE KTR1"/>
    <property type="match status" value="1"/>
</dbReference>
<evidence type="ECO:0000313" key="3">
    <source>
        <dbReference type="EMBL" id="RCH95968.1"/>
    </source>
</evidence>
<proteinExistence type="inferred from homology"/>
<evidence type="ECO:0000256" key="2">
    <source>
        <dbReference type="ARBA" id="ARBA00022679"/>
    </source>
</evidence>
<dbReference type="Pfam" id="PF01793">
    <property type="entry name" value="Glyco_transf_15"/>
    <property type="match status" value="1"/>
</dbReference>
<dbReference type="Gene3D" id="3.90.550.10">
    <property type="entry name" value="Spore Coat Polysaccharide Biosynthesis Protein SpsA, Chain A"/>
    <property type="match status" value="1"/>
</dbReference>
<sequence>MIHLQESSLKKKSLYYQRQRVQWRSETQNFCNEPMDKVQEQKLKIDSEYQMADYLKPEFLPDQSIPDHIWDDLPTRGVYYMIVRNERLSEARAVIRSMEDNMKNGTSYPWVLLNNQHFSLNFRKYIKRVTRATIFFGKIDLDTWDYPYWIDVPRAEEMMMFEQEYSNVYNSARLSYHQLLRYQSGFFFHHPLFKNVEYTWRVEPGADYSCKMNQDLFMFMKEQKKKLGKCFVITMREAPQSIPTLWSRVNEFKEINPQYILDENSTIYPWIYNEREKDYNYCHFWSNFQLADLSFFRSEAYRTYFEYLDKTGNFFYERWSDAPVQTIAAALFLKKEEIHFFNEIGYTHSIATHCPYDENLLRDCSCDVTTNYDFHPDSCLKKLLKIIDPNLLDDMKSFANTKGISVPF</sequence>
<name>A0A367K1C5_RHIST</name>
<reference evidence="3 4" key="1">
    <citation type="journal article" date="2018" name="G3 (Bethesda)">
        <title>Phylogenetic and Phylogenomic Definition of Rhizopus Species.</title>
        <authorList>
            <person name="Gryganskyi A.P."/>
            <person name="Golan J."/>
            <person name="Dolatabadi S."/>
            <person name="Mondo S."/>
            <person name="Robb S."/>
            <person name="Idnurm A."/>
            <person name="Muszewska A."/>
            <person name="Steczkiewicz K."/>
            <person name="Masonjones S."/>
            <person name="Liao H.L."/>
            <person name="Gajdeczka M.T."/>
            <person name="Anike F."/>
            <person name="Vuek A."/>
            <person name="Anishchenko I.M."/>
            <person name="Voigt K."/>
            <person name="de Hoog G.S."/>
            <person name="Smith M.E."/>
            <person name="Heitman J."/>
            <person name="Vilgalys R."/>
            <person name="Stajich J.E."/>
        </authorList>
    </citation>
    <scope>NUCLEOTIDE SEQUENCE [LARGE SCALE GENOMIC DNA]</scope>
    <source>
        <strain evidence="3 4">LSU 92-RS-03</strain>
    </source>
</reference>
<dbReference type="GO" id="GO:0000026">
    <property type="term" value="F:alpha-1,2-mannosyltransferase activity"/>
    <property type="evidence" value="ECO:0007669"/>
    <property type="project" value="TreeGrafter"/>
</dbReference>
<accession>A0A367K1C5</accession>
<dbReference type="Proteomes" id="UP000253551">
    <property type="component" value="Unassembled WGS sequence"/>
</dbReference>
<dbReference type="OrthoDB" id="439943at2759"/>
<dbReference type="PIRSF" id="PIRSF018153">
    <property type="entry name" value="Glyco_trans_15"/>
    <property type="match status" value="1"/>
</dbReference>
<dbReference type="GO" id="GO:0016020">
    <property type="term" value="C:membrane"/>
    <property type="evidence" value="ECO:0007669"/>
    <property type="project" value="InterPro"/>
</dbReference>
<dbReference type="GO" id="GO:0000032">
    <property type="term" value="P:cell wall mannoprotein biosynthetic process"/>
    <property type="evidence" value="ECO:0007669"/>
    <property type="project" value="TreeGrafter"/>
</dbReference>
<comment type="similarity">
    <text evidence="1">Belongs to the glycosyltransferase 15 family.</text>
</comment>
<comment type="caution">
    <text evidence="3">The sequence shown here is derived from an EMBL/GenBank/DDBJ whole genome shotgun (WGS) entry which is preliminary data.</text>
</comment>
<dbReference type="GO" id="GO:0005794">
    <property type="term" value="C:Golgi apparatus"/>
    <property type="evidence" value="ECO:0007669"/>
    <property type="project" value="TreeGrafter"/>
</dbReference>
<evidence type="ECO:0008006" key="5">
    <source>
        <dbReference type="Google" id="ProtNLM"/>
    </source>
</evidence>
<evidence type="ECO:0000256" key="1">
    <source>
        <dbReference type="ARBA" id="ARBA00007677"/>
    </source>
</evidence>
<dbReference type="SUPFAM" id="SSF53448">
    <property type="entry name" value="Nucleotide-diphospho-sugar transferases"/>
    <property type="match status" value="1"/>
</dbReference>
<gene>
    <name evidence="3" type="ORF">CU098_004420</name>
</gene>
<keyword evidence="4" id="KW-1185">Reference proteome</keyword>
<dbReference type="PANTHER" id="PTHR31121:SF6">
    <property type="entry name" value="ALPHA-1,2 MANNOSYLTRANSFERASE KTR1"/>
    <property type="match status" value="1"/>
</dbReference>
<evidence type="ECO:0000313" key="4">
    <source>
        <dbReference type="Proteomes" id="UP000253551"/>
    </source>
</evidence>
<protein>
    <recommendedName>
        <fullName evidence="5">Alpha 1,2-mannosyltransferase 2.4.1</fullName>
    </recommendedName>
</protein>
<dbReference type="InterPro" id="IPR002685">
    <property type="entry name" value="Glyco_trans_15"/>
</dbReference>
<dbReference type="EMBL" id="PJQM01002366">
    <property type="protein sequence ID" value="RCH95968.1"/>
    <property type="molecule type" value="Genomic_DNA"/>
</dbReference>
<dbReference type="GO" id="GO:0006487">
    <property type="term" value="P:protein N-linked glycosylation"/>
    <property type="evidence" value="ECO:0007669"/>
    <property type="project" value="TreeGrafter"/>
</dbReference>
<dbReference type="InterPro" id="IPR029044">
    <property type="entry name" value="Nucleotide-diphossugar_trans"/>
</dbReference>
<dbReference type="AlphaFoldDB" id="A0A367K1C5"/>
<keyword evidence="2" id="KW-0808">Transferase</keyword>
<organism evidence="3 4">
    <name type="scientific">Rhizopus stolonifer</name>
    <name type="common">Rhizopus nigricans</name>
    <dbReference type="NCBI Taxonomy" id="4846"/>
    <lineage>
        <taxon>Eukaryota</taxon>
        <taxon>Fungi</taxon>
        <taxon>Fungi incertae sedis</taxon>
        <taxon>Mucoromycota</taxon>
        <taxon>Mucoromycotina</taxon>
        <taxon>Mucoromycetes</taxon>
        <taxon>Mucorales</taxon>
        <taxon>Mucorineae</taxon>
        <taxon>Rhizopodaceae</taxon>
        <taxon>Rhizopus</taxon>
    </lineage>
</organism>